<keyword evidence="1" id="KW-0547">Nucleotide-binding</keyword>
<dbReference type="Gene3D" id="3.40.50.300">
    <property type="entry name" value="P-loop containing nucleotide triphosphate hydrolases"/>
    <property type="match status" value="2"/>
</dbReference>
<protein>
    <submittedName>
        <fullName evidence="5">Uncharacterized protein</fullName>
    </submittedName>
</protein>
<evidence type="ECO:0000313" key="5">
    <source>
        <dbReference type="EMBL" id="GAP31659.1"/>
    </source>
</evidence>
<dbReference type="PANTHER" id="PTHR43261">
    <property type="entry name" value="TRANSLATION ELONGATION FACTOR G-RELATED"/>
    <property type="match status" value="1"/>
</dbReference>
<name>A0ABC9Z1V5_9NOCA</name>
<keyword evidence="6" id="KW-1185">Reference proteome</keyword>
<dbReference type="Proteomes" id="UP000037179">
    <property type="component" value="Unassembled WGS sequence"/>
</dbReference>
<reference evidence="6" key="1">
    <citation type="submission" date="2015-07" db="EMBL/GenBank/DDBJ databases">
        <title>Nocardia seriolae U-1 whole genome shotgun sequence.</title>
        <authorList>
            <person name="Imajoh M."/>
            <person name="Fukumoto Y."/>
            <person name="Sukeda M."/>
            <person name="Yamane J."/>
            <person name="Yamasaki K."/>
            <person name="Shimizu M."/>
            <person name="Ohnishi K."/>
            <person name="Oshima S."/>
        </authorList>
    </citation>
    <scope>NUCLEOTIDE SEQUENCE [LARGE SCALE GENOMIC DNA]</scope>
    <source>
        <strain evidence="6">U-1</strain>
    </source>
</reference>
<dbReference type="EMBL" id="BBYQ01000122">
    <property type="protein sequence ID" value="GAP31659.1"/>
    <property type="molecule type" value="Genomic_DNA"/>
</dbReference>
<gene>
    <name evidence="5" type="ORF">NSK11_contig00122-0017</name>
</gene>
<dbReference type="PANTHER" id="PTHR43261:SF1">
    <property type="entry name" value="RIBOSOME-RELEASING FACTOR 2, MITOCHONDRIAL"/>
    <property type="match status" value="1"/>
</dbReference>
<comment type="caution">
    <text evidence="5">The sequence shown here is derived from an EMBL/GenBank/DDBJ whole genome shotgun (WGS) entry which is preliminary data.</text>
</comment>
<reference evidence="5 6" key="2">
    <citation type="journal article" date="2016" name="Genome Announc.">
        <title>Draft Genome Sequence of Erythromycin- and Oxytetracycline-Sensitive Nocardia seriolae Strain U-1 (NBRC 110359).</title>
        <authorList>
            <person name="Imajoh M."/>
            <person name="Sukeda M."/>
            <person name="Shimizu M."/>
            <person name="Yamane J."/>
            <person name="Ohnishi K."/>
            <person name="Oshima S."/>
        </authorList>
    </citation>
    <scope>NUCLEOTIDE SEQUENCE [LARGE SCALE GENOMIC DNA]</scope>
    <source>
        <strain evidence="5 6">U-1</strain>
    </source>
</reference>
<dbReference type="InterPro" id="IPR027417">
    <property type="entry name" value="P-loop_NTPase"/>
</dbReference>
<evidence type="ECO:0000256" key="1">
    <source>
        <dbReference type="ARBA" id="ARBA00022741"/>
    </source>
</evidence>
<evidence type="ECO:0000256" key="3">
    <source>
        <dbReference type="ARBA" id="ARBA00023134"/>
    </source>
</evidence>
<dbReference type="AlphaFoldDB" id="A0ABC9Z1V5"/>
<dbReference type="GO" id="GO:0006412">
    <property type="term" value="P:translation"/>
    <property type="evidence" value="ECO:0007669"/>
    <property type="project" value="UniProtKB-KW"/>
</dbReference>
<evidence type="ECO:0000256" key="4">
    <source>
        <dbReference type="SAM" id="MobiDB-lite"/>
    </source>
</evidence>
<feature type="region of interest" description="Disordered" evidence="4">
    <location>
        <begin position="1"/>
        <end position="24"/>
    </location>
</feature>
<dbReference type="SUPFAM" id="SSF52540">
    <property type="entry name" value="P-loop containing nucleoside triphosphate hydrolases"/>
    <property type="match status" value="1"/>
</dbReference>
<evidence type="ECO:0000313" key="6">
    <source>
        <dbReference type="Proteomes" id="UP000037179"/>
    </source>
</evidence>
<dbReference type="GO" id="GO:0005525">
    <property type="term" value="F:GTP binding"/>
    <property type="evidence" value="ECO:0007669"/>
    <property type="project" value="UniProtKB-KW"/>
</dbReference>
<accession>A0ABC9Z1V5</accession>
<keyword evidence="2" id="KW-0648">Protein biosynthesis</keyword>
<evidence type="ECO:0000256" key="2">
    <source>
        <dbReference type="ARBA" id="ARBA00022917"/>
    </source>
</evidence>
<proteinExistence type="predicted"/>
<sequence>MGPNSAPRTHAREYGRTGLRTPPLPRADLEYHTAMGSKAIDPQSIRNVTLIGAPDDTARVAHRLLRRFGNPVRAAIGWPTDGVEHTVRITELSTDTPIANLERSIRVADGLIAVVNATATPAPRLRTMLRVADDHQVARLCLAIELGHPAASFDRCIRMITDTRGAVPLPLQLPLGTAPFAELADLLSMRPLKPPAAERHWALAEQAHRTLVRTVLDPAPANSAALPEIPLGRLHHRIRVLTRLGEVVPVLCDTAARSADLAAVLDTIVRYLPSPLDVCQPEHALDY</sequence>
<keyword evidence="3" id="KW-0342">GTP-binding</keyword>
<organism evidence="5 6">
    <name type="scientific">Nocardia seriolae</name>
    <dbReference type="NCBI Taxonomy" id="37332"/>
    <lineage>
        <taxon>Bacteria</taxon>
        <taxon>Bacillati</taxon>
        <taxon>Actinomycetota</taxon>
        <taxon>Actinomycetes</taxon>
        <taxon>Mycobacteriales</taxon>
        <taxon>Nocardiaceae</taxon>
        <taxon>Nocardia</taxon>
    </lineage>
</organism>